<name>A0A5J5R688_GOSBA</name>
<dbReference type="EMBL" id="CM018220">
    <property type="protein sequence ID" value="KAB2026908.1"/>
    <property type="molecule type" value="Genomic_DNA"/>
</dbReference>
<gene>
    <name evidence="1" type="ORF">ES319_D06G253400v1</name>
</gene>
<dbReference type="Gene3D" id="3.40.50.620">
    <property type="entry name" value="HUPs"/>
    <property type="match status" value="1"/>
</dbReference>
<dbReference type="InterPro" id="IPR014729">
    <property type="entry name" value="Rossmann-like_a/b/a_fold"/>
</dbReference>
<evidence type="ECO:0008006" key="3">
    <source>
        <dbReference type="Google" id="ProtNLM"/>
    </source>
</evidence>
<protein>
    <recommendedName>
        <fullName evidence="3">UspA domain-containing protein</fullName>
    </recommendedName>
</protein>
<sequence length="273" mass="30325">MSIPPTESAHNYTFSSSIREIEEEEEGSELFEIHDGEPLSSIKEEINSLFSFDVAARDDDEDNIYVAVGKSQSSIDALSWTISHFINGSSTTVYLIHVFPEIHYIPSPLGKLPKSQVSASQVESYMAEERGKRRQLLQKYIDICSASKVKVDTMLVESDMVAKAILDLIPILNITKLVVGASNSNFTTSRKVKSRRGVRIAHQIFETAPNTCQVKVICEGKDATAQMLELPLPSPLPSQSPAANEDQFKVLPEADDDRCNDSFACMCFRPTKF</sequence>
<dbReference type="PANTHER" id="PTHR47382">
    <property type="entry name" value="U-BOX DOMAIN-CONTAINING PROTEIN 52-LIKE"/>
    <property type="match status" value="1"/>
</dbReference>
<evidence type="ECO:0000313" key="2">
    <source>
        <dbReference type="Proteomes" id="UP000327439"/>
    </source>
</evidence>
<organism evidence="1 2">
    <name type="scientific">Gossypium barbadense</name>
    <name type="common">Sea Island cotton</name>
    <name type="synonym">Hibiscus barbadensis</name>
    <dbReference type="NCBI Taxonomy" id="3634"/>
    <lineage>
        <taxon>Eukaryota</taxon>
        <taxon>Viridiplantae</taxon>
        <taxon>Streptophyta</taxon>
        <taxon>Embryophyta</taxon>
        <taxon>Tracheophyta</taxon>
        <taxon>Spermatophyta</taxon>
        <taxon>Magnoliopsida</taxon>
        <taxon>eudicotyledons</taxon>
        <taxon>Gunneridae</taxon>
        <taxon>Pentapetalae</taxon>
        <taxon>rosids</taxon>
        <taxon>malvids</taxon>
        <taxon>Malvales</taxon>
        <taxon>Malvaceae</taxon>
        <taxon>Malvoideae</taxon>
        <taxon>Gossypium</taxon>
    </lineage>
</organism>
<dbReference type="CDD" id="cd01989">
    <property type="entry name" value="USP_STK_Ubox_N"/>
    <property type="match status" value="1"/>
</dbReference>
<evidence type="ECO:0000313" key="1">
    <source>
        <dbReference type="EMBL" id="KAB2026908.1"/>
    </source>
</evidence>
<keyword evidence="2" id="KW-1185">Reference proteome</keyword>
<proteinExistence type="predicted"/>
<dbReference type="Proteomes" id="UP000327439">
    <property type="component" value="Chromosome D06"/>
</dbReference>
<dbReference type="AlphaFoldDB" id="A0A5J5R688"/>
<accession>A0A5J5R688</accession>
<dbReference type="PANTHER" id="PTHR47382:SF3">
    <property type="entry name" value="ADENINE NUCLEOTIDE ALPHA HYDROLASES-LIKE SUPERFAMILY PROTEIN"/>
    <property type="match status" value="1"/>
</dbReference>
<dbReference type="SUPFAM" id="SSF52402">
    <property type="entry name" value="Adenine nucleotide alpha hydrolases-like"/>
    <property type="match status" value="1"/>
</dbReference>
<dbReference type="OrthoDB" id="1654852at2759"/>
<reference evidence="2" key="1">
    <citation type="journal article" date="2020" name="Nat. Genet.">
        <title>Genomic diversifications of five Gossypium allopolyploid species and their impact on cotton improvement.</title>
        <authorList>
            <person name="Chen Z.J."/>
            <person name="Sreedasyam A."/>
            <person name="Ando A."/>
            <person name="Song Q."/>
            <person name="De Santiago L.M."/>
            <person name="Hulse-Kemp A.M."/>
            <person name="Ding M."/>
            <person name="Ye W."/>
            <person name="Kirkbride R.C."/>
            <person name="Jenkins J."/>
            <person name="Plott C."/>
            <person name="Lovell J."/>
            <person name="Lin Y.M."/>
            <person name="Vaughn R."/>
            <person name="Liu B."/>
            <person name="Simpson S."/>
            <person name="Scheffler B.E."/>
            <person name="Wen L."/>
            <person name="Saski C.A."/>
            <person name="Grover C.E."/>
            <person name="Hu G."/>
            <person name="Conover J.L."/>
            <person name="Carlson J.W."/>
            <person name="Shu S."/>
            <person name="Boston L.B."/>
            <person name="Williams M."/>
            <person name="Peterson D.G."/>
            <person name="McGee K."/>
            <person name="Jones D.C."/>
            <person name="Wendel J.F."/>
            <person name="Stelly D.M."/>
            <person name="Grimwood J."/>
            <person name="Schmutz J."/>
        </authorList>
    </citation>
    <scope>NUCLEOTIDE SEQUENCE [LARGE SCALE GENOMIC DNA]</scope>
    <source>
        <strain evidence="2">cv. 3-79</strain>
    </source>
</reference>